<organism evidence="3 4">
    <name type="scientific">Candidatus Raymondbacteria bacterium RIFOXYD12_FULL_49_13</name>
    <dbReference type="NCBI Taxonomy" id="1817890"/>
    <lineage>
        <taxon>Bacteria</taxon>
        <taxon>Raymondiibacteriota</taxon>
    </lineage>
</organism>
<feature type="transmembrane region" description="Helical" evidence="1">
    <location>
        <begin position="621"/>
        <end position="642"/>
    </location>
</feature>
<evidence type="ECO:0000259" key="2">
    <source>
        <dbReference type="PROSITE" id="PS50125"/>
    </source>
</evidence>
<dbReference type="InterPro" id="IPR050697">
    <property type="entry name" value="Adenylyl/Guanylyl_Cyclase_3/4"/>
</dbReference>
<evidence type="ECO:0000256" key="1">
    <source>
        <dbReference type="SAM" id="Phobius"/>
    </source>
</evidence>
<name>A0A1F7F0V3_UNCRA</name>
<dbReference type="GO" id="GO:0004016">
    <property type="term" value="F:adenylate cyclase activity"/>
    <property type="evidence" value="ECO:0007669"/>
    <property type="project" value="UniProtKB-ARBA"/>
</dbReference>
<dbReference type="Gene3D" id="3.30.70.1230">
    <property type="entry name" value="Nucleotide cyclase"/>
    <property type="match status" value="1"/>
</dbReference>
<dbReference type="Pfam" id="PF05226">
    <property type="entry name" value="CHASE2"/>
    <property type="match status" value="2"/>
</dbReference>
<comment type="caution">
    <text evidence="3">The sequence shown here is derived from an EMBL/GenBank/DDBJ whole genome shotgun (WGS) entry which is preliminary data.</text>
</comment>
<dbReference type="EMBL" id="MFYX01000150">
    <property type="protein sequence ID" value="OGK00261.1"/>
    <property type="molecule type" value="Genomic_DNA"/>
</dbReference>
<reference evidence="3 4" key="1">
    <citation type="journal article" date="2016" name="Nat. Commun.">
        <title>Thousands of microbial genomes shed light on interconnected biogeochemical processes in an aquifer system.</title>
        <authorList>
            <person name="Anantharaman K."/>
            <person name="Brown C.T."/>
            <person name="Hug L.A."/>
            <person name="Sharon I."/>
            <person name="Castelle C.J."/>
            <person name="Probst A.J."/>
            <person name="Thomas B.C."/>
            <person name="Singh A."/>
            <person name="Wilkins M.J."/>
            <person name="Karaoz U."/>
            <person name="Brodie E.L."/>
            <person name="Williams K.H."/>
            <person name="Hubbard S.S."/>
            <person name="Banfield J.F."/>
        </authorList>
    </citation>
    <scope>NUCLEOTIDE SEQUENCE [LARGE SCALE GENOMIC DNA]</scope>
</reference>
<dbReference type="InterPro" id="IPR007890">
    <property type="entry name" value="CHASE2"/>
</dbReference>
<dbReference type="PANTHER" id="PTHR43081">
    <property type="entry name" value="ADENYLATE CYCLASE, TERMINAL-DIFFERENTIATION SPECIFIC-RELATED"/>
    <property type="match status" value="1"/>
</dbReference>
<keyword evidence="1" id="KW-0472">Membrane</keyword>
<sequence>MKKTLKKLGLALGIGVAAALLITGMVRKLMPQLWTNLENKTYDFRYQLKYLGSSAFSSTGMEGVRTVDLIEDVVIVNIDERSMLSDKLGVYYKWPRSYHGDVVEYLKSGNAAVEVFDIHFNDADFGVKESNRFMDMLAQRQGALSFTKADFSRLHQAIATGVNYDSQFVQSTQRAGNVIHAMILNDTLNYDNRSDYMARTTEKHRLESNPESSTKMEAMSIERLPKKTVLDGAFPELAQAADRIALVNVAADEDAIHRTIPLLNVFRGYVYPALSLQTCLKVMGKRLKDVTFVPGKYIDCGKPFYLRREADSSLTVSYPGMNGTMVRALLRRAPEIKALKVGGNLIITEKAVVRKDQTGAITCDIPAGILGFSTIRDLNGVTAEQFLGMPENEPIGVGQSTAIQRVGEKEFTIIEVDNGENAIEYIPLSTLLLVAGLNGKTIMALKNGETLPVSEQLTVWRKADGLYTEYTLLRGKTLDQLLALIEKDINAIKPNETVSFGDPIRIPVDESSRMRINYKGQKQATFKTVSYYDILAKRVPREYFAGKIFLIGSNAPSMFDLVGSPVAAEYPGVEIHATCIDNILHTDFMEPVEPLPMFLVVLALCLATSLAVFFVKPLFGIGVSVALALGYIYVVTFTYFFNNVDFEVVRPVLGIFASFIGVLVYRYITEERDKKFLKATFSNYLSPELIDVMYETKQRPQLGGDEGVRTAYFTDIQGFSTFSEKLGSPTKLVELLNEYLSAQTDILMSEQGTLDKYEGDAIIAFFGAPMPLPDHATRACKTALKMQSKLGELRLKWQSEGEKWPTIVHEMRMRIGVNSGPIVTGNMGSTMRMNYTMMGDAVNLAARLESGSKQYGSFSTCSNDTLKLTDGSILAREIDLLRVVGKNEPVAIHELLCLKTEADEKMQKLVETFSQALAAYRATKWDDAIALYEEALKYEIWYPQPGVKTCPSKVMLQRCIEYKENPPVKKGEPWDGVYTATEK</sequence>
<dbReference type="InterPro" id="IPR001054">
    <property type="entry name" value="A/G_cyclase"/>
</dbReference>
<feature type="domain" description="Guanylate cyclase" evidence="2">
    <location>
        <begin position="710"/>
        <end position="849"/>
    </location>
</feature>
<evidence type="ECO:0000313" key="4">
    <source>
        <dbReference type="Proteomes" id="UP000179243"/>
    </source>
</evidence>
<evidence type="ECO:0000313" key="3">
    <source>
        <dbReference type="EMBL" id="OGK00261.1"/>
    </source>
</evidence>
<dbReference type="PROSITE" id="PS50125">
    <property type="entry name" value="GUANYLATE_CYCLASE_2"/>
    <property type="match status" value="1"/>
</dbReference>
<dbReference type="SMART" id="SM01080">
    <property type="entry name" value="CHASE2"/>
    <property type="match status" value="1"/>
</dbReference>
<dbReference type="AlphaFoldDB" id="A0A1F7F0V3"/>
<protein>
    <recommendedName>
        <fullName evidence="2">Guanylate cyclase domain-containing protein</fullName>
    </recommendedName>
</protein>
<dbReference type="SUPFAM" id="SSF55073">
    <property type="entry name" value="Nucleotide cyclase"/>
    <property type="match status" value="1"/>
</dbReference>
<accession>A0A1F7F0V3</accession>
<gene>
    <name evidence="3" type="ORF">A2519_01245</name>
</gene>
<dbReference type="Proteomes" id="UP000179243">
    <property type="component" value="Unassembled WGS sequence"/>
</dbReference>
<feature type="transmembrane region" description="Helical" evidence="1">
    <location>
        <begin position="648"/>
        <end position="668"/>
    </location>
</feature>
<dbReference type="CDD" id="cd07302">
    <property type="entry name" value="CHD"/>
    <property type="match status" value="1"/>
</dbReference>
<dbReference type="GO" id="GO:0006171">
    <property type="term" value="P:cAMP biosynthetic process"/>
    <property type="evidence" value="ECO:0007669"/>
    <property type="project" value="TreeGrafter"/>
</dbReference>
<proteinExistence type="predicted"/>
<dbReference type="Pfam" id="PF00211">
    <property type="entry name" value="Guanylate_cyc"/>
    <property type="match status" value="1"/>
</dbReference>
<keyword evidence="1" id="KW-0812">Transmembrane</keyword>
<keyword evidence="1" id="KW-1133">Transmembrane helix</keyword>
<dbReference type="GO" id="GO:0035556">
    <property type="term" value="P:intracellular signal transduction"/>
    <property type="evidence" value="ECO:0007669"/>
    <property type="project" value="InterPro"/>
</dbReference>
<dbReference type="InterPro" id="IPR029787">
    <property type="entry name" value="Nucleotide_cyclase"/>
</dbReference>
<dbReference type="PANTHER" id="PTHR43081:SF1">
    <property type="entry name" value="ADENYLATE CYCLASE, TERMINAL-DIFFERENTIATION SPECIFIC"/>
    <property type="match status" value="1"/>
</dbReference>
<feature type="transmembrane region" description="Helical" evidence="1">
    <location>
        <begin position="595"/>
        <end position="614"/>
    </location>
</feature>
<dbReference type="SMART" id="SM00044">
    <property type="entry name" value="CYCc"/>
    <property type="match status" value="1"/>
</dbReference>